<name>A0A1W7GKH4_9ROSI</name>
<dbReference type="GO" id="GO:0005783">
    <property type="term" value="C:endoplasmic reticulum"/>
    <property type="evidence" value="ECO:0007669"/>
    <property type="project" value="UniProtKB-ARBA"/>
</dbReference>
<dbReference type="PDBsum" id="5WX4"/>
<dbReference type="FunFam" id="3.40.47.10:FF:000025">
    <property type="entry name" value="Chalcone synthase 2"/>
    <property type="match status" value="1"/>
</dbReference>
<comment type="catalytic activity">
    <reaction evidence="4">
        <text>N-methylanthraniloyl-CoA + 3 malonyl-CoA + 3 H(+) = 1,3-dihydroxy-N-methylacridone + 3 CO2 + 4 CoA + H2O</text>
        <dbReference type="Rhea" id="RHEA:22224"/>
        <dbReference type="ChEBI" id="CHEBI:15377"/>
        <dbReference type="ChEBI" id="CHEBI:15378"/>
        <dbReference type="ChEBI" id="CHEBI:16526"/>
        <dbReference type="ChEBI" id="CHEBI:30306"/>
        <dbReference type="ChEBI" id="CHEBI:57287"/>
        <dbReference type="ChEBI" id="CHEBI:57384"/>
        <dbReference type="ChEBI" id="CHEBI:58630"/>
        <dbReference type="EC" id="2.3.1.159"/>
    </reaction>
</comment>
<dbReference type="PANTHER" id="PTHR11877">
    <property type="entry name" value="HYDROXYMETHYLGLUTARYL-COA SYNTHASE"/>
    <property type="match status" value="1"/>
</dbReference>
<dbReference type="PIRSF" id="PIRSF000451">
    <property type="entry name" value="PKS_III"/>
    <property type="match status" value="1"/>
</dbReference>
<proteinExistence type="evidence at protein level"/>
<evidence type="ECO:0000256" key="6">
    <source>
        <dbReference type="RuleBase" id="RU003633"/>
    </source>
</evidence>
<dbReference type="EMBL" id="LC208544">
    <property type="protein sequence ID" value="BAX25480.1"/>
    <property type="molecule type" value="mRNA"/>
</dbReference>
<dbReference type="PANTHER" id="PTHR11877:SF14">
    <property type="entry name" value="CHALCONE SYNTHASE"/>
    <property type="match status" value="1"/>
</dbReference>
<reference evidence="9 11" key="1">
    <citation type="journal article" date="2017" name="J. Biol. Chem.">
        <title>2-Alkylquinolone alkaloid biosynthesis in the medicinal plant &lt;i&gt;Evodia rutaecarpa&lt;/i&gt; involves collaboration of two novel type III polyketide synthases.</title>
        <authorList>
            <person name="Matsui T."/>
            <person name="Kodama T."/>
            <person name="Mori T."/>
            <person name="Tadakoshi T."/>
            <person name="Noguchi H."/>
            <person name="Abe I."/>
            <person name="Morita H."/>
        </authorList>
    </citation>
    <scope>NUCLEOTIDE SEQUENCE</scope>
</reference>
<dbReference type="AlphaFoldDB" id="A0A1W7GKH4"/>
<evidence type="ECO:0000313" key="10">
    <source>
        <dbReference type="PDB" id="5WX4"/>
    </source>
</evidence>
<dbReference type="CDD" id="cd00831">
    <property type="entry name" value="CHS_like"/>
    <property type="match status" value="1"/>
</dbReference>
<sequence length="399" mass="44065">MASSFSMEKVKRILDAQRTEGPATVLAIGTANPPTCFYEADYPDFYFRVTNCEDKPELKEKFKRISERSAVKKRYLHVTEEILKENPNMCSYRAPSLDARHAILVEEVPKLGKEAALKAIKEWGQPLSKITHLIFSAMSGVDIPGADFRLMNLLGLEPSVNRLMIYTQGCYMGGAAMRHAKDIAENNAGARVLLVFCDLMDMYFHAPQNRVDLLYGQAVFGDGAAALIVGADPDDDCTERPLFQVVSCAERAVPGTQDYIKAHLKEMGMELHLSTDVPRMIGKNIEKLLADAVSPFGISDWNSLFYIVHPGAVAILDQVEENLGLGEDKLRASRYVLSEYGNMGAASVFFILDEMRNKSAEEGKLTTGEGLEWGVLFSFGPGLTVETVVLLSVPLDSNH</sequence>
<dbReference type="Pfam" id="PF02797">
    <property type="entry name" value="Chal_sti_synt_C"/>
    <property type="match status" value="1"/>
</dbReference>
<evidence type="ECO:0000256" key="1">
    <source>
        <dbReference type="ARBA" id="ARBA00005531"/>
    </source>
</evidence>
<dbReference type="GO" id="GO:0050635">
    <property type="term" value="F:acridone synthase activity"/>
    <property type="evidence" value="ECO:0007669"/>
    <property type="project" value="UniProtKB-EC"/>
</dbReference>
<evidence type="ECO:0007829" key="11">
    <source>
        <dbReference type="PDB" id="5WX4"/>
    </source>
</evidence>
<evidence type="ECO:0000256" key="2">
    <source>
        <dbReference type="ARBA" id="ARBA00022679"/>
    </source>
</evidence>
<feature type="domain" description="Chalcone/stilbene synthase N-terminal" evidence="7">
    <location>
        <begin position="14"/>
        <end position="233"/>
    </location>
</feature>
<keyword evidence="3 6" id="KW-0012">Acyltransferase</keyword>
<dbReference type="InterPro" id="IPR011141">
    <property type="entry name" value="Polyketide_synthase_type-III"/>
</dbReference>
<organism evidence="9">
    <name type="scientific">Tetradium ruticarpum</name>
    <dbReference type="NCBI Taxonomy" id="354523"/>
    <lineage>
        <taxon>Eukaryota</taxon>
        <taxon>Viridiplantae</taxon>
        <taxon>Streptophyta</taxon>
        <taxon>Embryophyta</taxon>
        <taxon>Tracheophyta</taxon>
        <taxon>Spermatophyta</taxon>
        <taxon>Magnoliopsida</taxon>
        <taxon>eudicotyledons</taxon>
        <taxon>Gunneridae</taxon>
        <taxon>Pentapetalae</taxon>
        <taxon>rosids</taxon>
        <taxon>malvids</taxon>
        <taxon>Sapindales</taxon>
        <taxon>Rutaceae</taxon>
        <taxon>Zanthoxyloideae</taxon>
        <taxon>Tetradium</taxon>
    </lineage>
</organism>
<evidence type="ECO:0000256" key="3">
    <source>
        <dbReference type="ARBA" id="ARBA00023315"/>
    </source>
</evidence>
<dbReference type="SUPFAM" id="SSF53901">
    <property type="entry name" value="Thiolase-like"/>
    <property type="match status" value="2"/>
</dbReference>
<dbReference type="Pfam" id="PF00195">
    <property type="entry name" value="Chal_sti_synt_N"/>
    <property type="match status" value="1"/>
</dbReference>
<dbReference type="Gene3D" id="3.40.47.10">
    <property type="match status" value="2"/>
</dbReference>
<keyword evidence="2 6" id="KW-0808">Transferase</keyword>
<dbReference type="FunFam" id="3.40.47.10:FF:000014">
    <property type="entry name" value="Chalcone synthase 1"/>
    <property type="match status" value="1"/>
</dbReference>
<evidence type="ECO:0000259" key="8">
    <source>
        <dbReference type="Pfam" id="PF02797"/>
    </source>
</evidence>
<evidence type="ECO:0000256" key="5">
    <source>
        <dbReference type="PIRSR" id="PIRSR000451-1"/>
    </source>
</evidence>
<evidence type="ECO:0000313" key="9">
    <source>
        <dbReference type="EMBL" id="BAX25480.1"/>
    </source>
</evidence>
<dbReference type="InterPro" id="IPR012328">
    <property type="entry name" value="Chalcone/stilbene_synt_C"/>
</dbReference>
<evidence type="ECO:0000256" key="4">
    <source>
        <dbReference type="ARBA" id="ARBA00052859"/>
    </source>
</evidence>
<protein>
    <submittedName>
        <fullName evidence="9 10">Alkylquinolone synthase</fullName>
    </submittedName>
</protein>
<evidence type="ECO:0000259" key="7">
    <source>
        <dbReference type="Pfam" id="PF00195"/>
    </source>
</evidence>
<feature type="domain" description="Chalcone/stilbene synthase C-terminal" evidence="8">
    <location>
        <begin position="245"/>
        <end position="394"/>
    </location>
</feature>
<accession>A0A1W7GKH4</accession>
<dbReference type="InterPro" id="IPR016039">
    <property type="entry name" value="Thiolase-like"/>
</dbReference>
<dbReference type="SMR" id="A0A1W7GKH4"/>
<dbReference type="GO" id="GO:0030639">
    <property type="term" value="P:polyketide biosynthetic process"/>
    <property type="evidence" value="ECO:0007669"/>
    <property type="project" value="TreeGrafter"/>
</dbReference>
<dbReference type="InterPro" id="IPR001099">
    <property type="entry name" value="Chalcone/stilbene_synt_N"/>
</dbReference>
<keyword evidence="10 11" id="KW-0002">3D-structure</keyword>
<gene>
    <name evidence="9" type="primary">aqs</name>
</gene>
<feature type="active site" description="Acyl-thioester intermediate" evidence="5">
    <location>
        <position position="170"/>
    </location>
</feature>
<comment type="similarity">
    <text evidence="1 6">Belongs to the thiolase-like superfamily. Chalcone/stilbene synthases family.</text>
</comment>
<dbReference type="PDB" id="5WX4">
    <property type="method" value="X-ray"/>
    <property type="resolution" value="2.20 A"/>
    <property type="chains" value="A/B/C=1-399"/>
</dbReference>